<keyword evidence="4" id="KW-0804">Transcription</keyword>
<reference evidence="7" key="1">
    <citation type="submission" date="2020-08" db="EMBL/GenBank/DDBJ databases">
        <title>Plant Genome Project.</title>
        <authorList>
            <person name="Zhang R.-G."/>
        </authorList>
    </citation>
    <scope>NUCLEOTIDE SEQUENCE</scope>
    <source>
        <strain evidence="7">WSP0</strain>
        <tissue evidence="7">Leaf</tissue>
    </source>
</reference>
<comment type="subcellular location">
    <subcellularLocation>
        <location evidence="1">Nucleus</location>
    </subcellularLocation>
</comment>
<evidence type="ECO:0000256" key="3">
    <source>
        <dbReference type="ARBA" id="ARBA00023125"/>
    </source>
</evidence>
<name>A0AAV6L4R1_9ERIC</name>
<dbReference type="Gene3D" id="2.40.330.10">
    <property type="entry name" value="DNA-binding pseudobarrel domain"/>
    <property type="match status" value="1"/>
</dbReference>
<evidence type="ECO:0000256" key="5">
    <source>
        <dbReference type="ARBA" id="ARBA00023242"/>
    </source>
</evidence>
<comment type="caution">
    <text evidence="7">The sequence shown here is derived from an EMBL/GenBank/DDBJ whole genome shotgun (WGS) entry which is preliminary data.</text>
</comment>
<keyword evidence="3" id="KW-0238">DNA-binding</keyword>
<evidence type="ECO:0000256" key="6">
    <source>
        <dbReference type="SAM" id="MobiDB-lite"/>
    </source>
</evidence>
<dbReference type="GO" id="GO:0005634">
    <property type="term" value="C:nucleus"/>
    <property type="evidence" value="ECO:0007669"/>
    <property type="project" value="UniProtKB-SubCell"/>
</dbReference>
<dbReference type="InterPro" id="IPR015300">
    <property type="entry name" value="DNA-bd_pseudobarrel_sf"/>
</dbReference>
<keyword evidence="5" id="KW-0539">Nucleus</keyword>
<dbReference type="SUPFAM" id="SSF101936">
    <property type="entry name" value="DNA-binding pseudobarrel domain"/>
    <property type="match status" value="1"/>
</dbReference>
<keyword evidence="8" id="KW-1185">Reference proteome</keyword>
<evidence type="ECO:0000313" key="7">
    <source>
        <dbReference type="EMBL" id="KAG5560033.1"/>
    </source>
</evidence>
<dbReference type="GO" id="GO:0003677">
    <property type="term" value="F:DNA binding"/>
    <property type="evidence" value="ECO:0007669"/>
    <property type="project" value="UniProtKB-KW"/>
</dbReference>
<keyword evidence="2" id="KW-0805">Transcription regulation</keyword>
<evidence type="ECO:0000256" key="1">
    <source>
        <dbReference type="ARBA" id="ARBA00004123"/>
    </source>
</evidence>
<evidence type="ECO:0000256" key="4">
    <source>
        <dbReference type="ARBA" id="ARBA00023163"/>
    </source>
</evidence>
<evidence type="ECO:0000313" key="8">
    <source>
        <dbReference type="Proteomes" id="UP000823749"/>
    </source>
</evidence>
<protein>
    <submittedName>
        <fullName evidence="7">Uncharacterized protein</fullName>
    </submittedName>
</protein>
<feature type="compositionally biased region" description="Basic and acidic residues" evidence="6">
    <location>
        <begin position="16"/>
        <end position="27"/>
    </location>
</feature>
<dbReference type="Proteomes" id="UP000823749">
    <property type="component" value="Chromosome 2"/>
</dbReference>
<accession>A0AAV6L4R1</accession>
<organism evidence="7 8">
    <name type="scientific">Rhododendron griersonianum</name>
    <dbReference type="NCBI Taxonomy" id="479676"/>
    <lineage>
        <taxon>Eukaryota</taxon>
        <taxon>Viridiplantae</taxon>
        <taxon>Streptophyta</taxon>
        <taxon>Embryophyta</taxon>
        <taxon>Tracheophyta</taxon>
        <taxon>Spermatophyta</taxon>
        <taxon>Magnoliopsida</taxon>
        <taxon>eudicotyledons</taxon>
        <taxon>Gunneridae</taxon>
        <taxon>Pentapetalae</taxon>
        <taxon>asterids</taxon>
        <taxon>Ericales</taxon>
        <taxon>Ericaceae</taxon>
        <taxon>Ericoideae</taxon>
        <taxon>Rhodoreae</taxon>
        <taxon>Rhododendron</taxon>
    </lineage>
</organism>
<dbReference type="EMBL" id="JACTNZ010000002">
    <property type="protein sequence ID" value="KAG5560033.1"/>
    <property type="molecule type" value="Genomic_DNA"/>
</dbReference>
<sequence>MAPKKESKTPYSQLPQEEKDKINARKRTLYKEKRKRDIELTTVQVHQDEEPMKLIKANANGVGHTTETIIEDPCNVQPETSTRGVVSADPIEANDQLCKKNSNQWQQISSLYMLNYFLPCLILFYRPGFRFHISHYMIEFERRTEYQNIAPEFRVEDLLFELELGESNIWMSRLFLPFERVHNHFPAICIPKRSQKKVVVKFTDAQGENWYMEIIWYTAEKCMIIKWWDEFVKKHRLETLPWKIRQEMR</sequence>
<gene>
    <name evidence="7" type="ORF">RHGRI_003349</name>
</gene>
<dbReference type="AlphaFoldDB" id="A0AAV6L4R1"/>
<feature type="region of interest" description="Disordered" evidence="6">
    <location>
        <begin position="1"/>
        <end position="27"/>
    </location>
</feature>
<evidence type="ECO:0000256" key="2">
    <source>
        <dbReference type="ARBA" id="ARBA00023015"/>
    </source>
</evidence>
<proteinExistence type="predicted"/>